<dbReference type="GO" id="GO:0006397">
    <property type="term" value="P:mRNA processing"/>
    <property type="evidence" value="ECO:0007669"/>
    <property type="project" value="UniProtKB-KW"/>
</dbReference>
<dbReference type="HOGENOM" id="CLU_1449785_0_0_1"/>
<dbReference type="Proteomes" id="UP000006038">
    <property type="component" value="Chromosome 3"/>
</dbReference>
<dbReference type="InterPro" id="IPR000504">
    <property type="entry name" value="RRM_dom"/>
</dbReference>
<dbReference type="SUPFAM" id="SSF54928">
    <property type="entry name" value="RNA-binding domain, RBD"/>
    <property type="match status" value="1"/>
</dbReference>
<feature type="compositionally biased region" description="Low complexity" evidence="7">
    <location>
        <begin position="64"/>
        <end position="76"/>
    </location>
</feature>
<proteinExistence type="predicted"/>
<dbReference type="AlphaFoldDB" id="J3LPC9"/>
<organism evidence="9">
    <name type="scientific">Oryza brachyantha</name>
    <name type="common">malo sina</name>
    <dbReference type="NCBI Taxonomy" id="4533"/>
    <lineage>
        <taxon>Eukaryota</taxon>
        <taxon>Viridiplantae</taxon>
        <taxon>Streptophyta</taxon>
        <taxon>Embryophyta</taxon>
        <taxon>Tracheophyta</taxon>
        <taxon>Spermatophyta</taxon>
        <taxon>Magnoliopsida</taxon>
        <taxon>Liliopsida</taxon>
        <taxon>Poales</taxon>
        <taxon>Poaceae</taxon>
        <taxon>BOP clade</taxon>
        <taxon>Oryzoideae</taxon>
        <taxon>Oryzeae</taxon>
        <taxon>Oryzinae</taxon>
        <taxon>Oryza</taxon>
    </lineage>
</organism>
<feature type="region of interest" description="Disordered" evidence="7">
    <location>
        <begin position="23"/>
        <end position="99"/>
    </location>
</feature>
<dbReference type="InterPro" id="IPR035979">
    <property type="entry name" value="RBD_domain_sf"/>
</dbReference>
<evidence type="ECO:0000256" key="1">
    <source>
        <dbReference type="ARBA" id="ARBA00004123"/>
    </source>
</evidence>
<dbReference type="Gramene" id="OB03G29050.1">
    <property type="protein sequence ID" value="OB03G29050.1"/>
    <property type="gene ID" value="OB03G29050"/>
</dbReference>
<dbReference type="InterPro" id="IPR051106">
    <property type="entry name" value="RNA-bind/splicing_reg"/>
</dbReference>
<dbReference type="PANTHER" id="PTHR48028">
    <property type="entry name" value="GLYCINE-RICH RNA-BINDING PROTEIN RZ1A"/>
    <property type="match status" value="1"/>
</dbReference>
<evidence type="ECO:0000256" key="6">
    <source>
        <dbReference type="PROSITE-ProRule" id="PRU00176"/>
    </source>
</evidence>
<dbReference type="Pfam" id="PF00076">
    <property type="entry name" value="RRM_1"/>
    <property type="match status" value="1"/>
</dbReference>
<dbReference type="PANTHER" id="PTHR48028:SF4">
    <property type="entry name" value="SC35-LIKE SPLICING FACTOR"/>
    <property type="match status" value="1"/>
</dbReference>
<comment type="subcellular location">
    <subcellularLocation>
        <location evidence="1">Nucleus</location>
    </subcellularLocation>
</comment>
<dbReference type="GO" id="GO:0008380">
    <property type="term" value="P:RNA splicing"/>
    <property type="evidence" value="ECO:0007669"/>
    <property type="project" value="UniProtKB-KW"/>
</dbReference>
<evidence type="ECO:0000259" key="8">
    <source>
        <dbReference type="PROSITE" id="PS50102"/>
    </source>
</evidence>
<sequence length="187" mass="21137">MTYRSEVKMVRLTFDQQLLTKFEEKKKRQHRGNGAGPTKSKAQQEYRKGANQPGPRPNRSTQQSRRAAPGAAASGCRPPPPRRSTGAREDAALRPAHRRSANSDSLLVLNVSFRTAADDLLPLFDSCGEVTDIYIPRDRRTGDSRGFAFVRYKYEDEAQKKAVRQAGWEDIGWEGYRGAVRQIWPKC</sequence>
<dbReference type="STRING" id="4533.J3LPC9"/>
<keyword evidence="2" id="KW-0507">mRNA processing</keyword>
<protein>
    <recommendedName>
        <fullName evidence="8">RRM domain-containing protein</fullName>
    </recommendedName>
</protein>
<evidence type="ECO:0000256" key="7">
    <source>
        <dbReference type="SAM" id="MobiDB-lite"/>
    </source>
</evidence>
<accession>J3LPC9</accession>
<reference evidence="9" key="1">
    <citation type="journal article" date="2013" name="Nat. Commun.">
        <title>Whole-genome sequencing of Oryza brachyantha reveals mechanisms underlying Oryza genome evolution.</title>
        <authorList>
            <person name="Chen J."/>
            <person name="Huang Q."/>
            <person name="Gao D."/>
            <person name="Wang J."/>
            <person name="Lang Y."/>
            <person name="Liu T."/>
            <person name="Li B."/>
            <person name="Bai Z."/>
            <person name="Luis Goicoechea J."/>
            <person name="Liang C."/>
            <person name="Chen C."/>
            <person name="Zhang W."/>
            <person name="Sun S."/>
            <person name="Liao Y."/>
            <person name="Zhang X."/>
            <person name="Yang L."/>
            <person name="Song C."/>
            <person name="Wang M."/>
            <person name="Shi J."/>
            <person name="Liu G."/>
            <person name="Liu J."/>
            <person name="Zhou H."/>
            <person name="Zhou W."/>
            <person name="Yu Q."/>
            <person name="An N."/>
            <person name="Chen Y."/>
            <person name="Cai Q."/>
            <person name="Wang B."/>
            <person name="Liu B."/>
            <person name="Min J."/>
            <person name="Huang Y."/>
            <person name="Wu H."/>
            <person name="Li Z."/>
            <person name="Zhang Y."/>
            <person name="Yin Y."/>
            <person name="Song W."/>
            <person name="Jiang J."/>
            <person name="Jackson S.A."/>
            <person name="Wing R.A."/>
            <person name="Wang J."/>
            <person name="Chen M."/>
        </authorList>
    </citation>
    <scope>NUCLEOTIDE SEQUENCE [LARGE SCALE GENOMIC DNA]</scope>
    <source>
        <strain evidence="9">cv. IRGC 101232</strain>
    </source>
</reference>
<name>J3LPC9_ORYBR</name>
<dbReference type="GO" id="GO:0005634">
    <property type="term" value="C:nucleus"/>
    <property type="evidence" value="ECO:0007669"/>
    <property type="project" value="UniProtKB-SubCell"/>
</dbReference>
<keyword evidence="5" id="KW-0539">Nucleus</keyword>
<evidence type="ECO:0000256" key="4">
    <source>
        <dbReference type="ARBA" id="ARBA00023187"/>
    </source>
</evidence>
<keyword evidence="4" id="KW-0508">mRNA splicing</keyword>
<keyword evidence="10" id="KW-1185">Reference proteome</keyword>
<dbReference type="SMART" id="SM00360">
    <property type="entry name" value="RRM"/>
    <property type="match status" value="1"/>
</dbReference>
<dbReference type="GO" id="GO:0003723">
    <property type="term" value="F:RNA binding"/>
    <property type="evidence" value="ECO:0007669"/>
    <property type="project" value="UniProtKB-UniRule"/>
</dbReference>
<evidence type="ECO:0000256" key="2">
    <source>
        <dbReference type="ARBA" id="ARBA00022664"/>
    </source>
</evidence>
<dbReference type="PROSITE" id="PS50102">
    <property type="entry name" value="RRM"/>
    <property type="match status" value="1"/>
</dbReference>
<dbReference type="eggNOG" id="KOG4207">
    <property type="taxonomic scope" value="Eukaryota"/>
</dbReference>
<keyword evidence="3 6" id="KW-0694">RNA-binding</keyword>
<feature type="domain" description="RRM" evidence="8">
    <location>
        <begin position="104"/>
        <end position="164"/>
    </location>
</feature>
<evidence type="ECO:0000256" key="3">
    <source>
        <dbReference type="ARBA" id="ARBA00022884"/>
    </source>
</evidence>
<evidence type="ECO:0000256" key="5">
    <source>
        <dbReference type="ARBA" id="ARBA00023242"/>
    </source>
</evidence>
<dbReference type="EnsemblPlants" id="OB03G29050.1">
    <property type="protein sequence ID" value="OB03G29050.1"/>
    <property type="gene ID" value="OB03G29050"/>
</dbReference>
<dbReference type="InterPro" id="IPR012677">
    <property type="entry name" value="Nucleotide-bd_a/b_plait_sf"/>
</dbReference>
<reference evidence="9" key="2">
    <citation type="submission" date="2013-04" db="UniProtKB">
        <authorList>
            <consortium name="EnsemblPlants"/>
        </authorList>
    </citation>
    <scope>IDENTIFICATION</scope>
</reference>
<evidence type="ECO:0000313" key="10">
    <source>
        <dbReference type="Proteomes" id="UP000006038"/>
    </source>
</evidence>
<dbReference type="Gene3D" id="3.30.70.330">
    <property type="match status" value="1"/>
</dbReference>
<evidence type="ECO:0000313" key="9">
    <source>
        <dbReference type="EnsemblPlants" id="OB03G29050.1"/>
    </source>
</evidence>